<dbReference type="GO" id="GO:0006629">
    <property type="term" value="P:lipid metabolic process"/>
    <property type="evidence" value="ECO:0007669"/>
    <property type="project" value="InterPro"/>
</dbReference>
<dbReference type="CDD" id="cd08562">
    <property type="entry name" value="GDPD_EcUgpQ_like"/>
    <property type="match status" value="1"/>
</dbReference>
<reference evidence="2 3" key="1">
    <citation type="journal article" date="2014" name="Int. J. Syst. Evol. Microbiol.">
        <title>Sneathiella chungangensis sp. nov., isolated from a marine sand, and emended description of the genus Sneathiella.</title>
        <authorList>
            <person name="Siamphan C."/>
            <person name="Kim H."/>
            <person name="Lee J.S."/>
            <person name="Kim W."/>
        </authorList>
    </citation>
    <scope>NUCLEOTIDE SEQUENCE [LARGE SCALE GENOMIC DNA]</scope>
    <source>
        <strain evidence="2 3">KCTC 32476</strain>
    </source>
</reference>
<evidence type="ECO:0000313" key="3">
    <source>
        <dbReference type="Proteomes" id="UP000445696"/>
    </source>
</evidence>
<dbReference type="Proteomes" id="UP000445696">
    <property type="component" value="Unassembled WGS sequence"/>
</dbReference>
<dbReference type="AlphaFoldDB" id="A0A845MFJ5"/>
<comment type="caution">
    <text evidence="2">The sequence shown here is derived from an EMBL/GenBank/DDBJ whole genome shotgun (WGS) entry which is preliminary data.</text>
</comment>
<sequence length="251" mass="27738">MMSADAVFRKLPKIVGHRGACGLAPENTLASIRKAAETGASFVEIDVTVTKDDVAVIQHDSDVRRCTDGSGPILLKTLEEVRKLDAGRWFAPEFAGERIPTLKEATDTLRSLDLGLNLEIKPTVGWQIPTAQQVAKELLADWPAKLPLLISSFAVECLIEVHRHIPALPLGYLTSAVPPDWQTRMADYGCASLHCERHYLTAADARAIKDAGYYLLVYTVNDPEEARRLLDWGADAIITDFPDRMFETLNL</sequence>
<dbReference type="Gene3D" id="3.20.20.190">
    <property type="entry name" value="Phosphatidylinositol (PI) phosphodiesterase"/>
    <property type="match status" value="1"/>
</dbReference>
<dbReference type="InterPro" id="IPR030395">
    <property type="entry name" value="GP_PDE_dom"/>
</dbReference>
<dbReference type="SUPFAM" id="SSF51695">
    <property type="entry name" value="PLC-like phosphodiesterases"/>
    <property type="match status" value="1"/>
</dbReference>
<feature type="domain" description="GP-PDE" evidence="1">
    <location>
        <begin position="12"/>
        <end position="249"/>
    </location>
</feature>
<name>A0A845MFJ5_9PROT</name>
<protein>
    <submittedName>
        <fullName evidence="2">Glycerophosphoryl diester phosphodiesterase</fullName>
    </submittedName>
</protein>
<accession>A0A845MFJ5</accession>
<dbReference type="OrthoDB" id="9787897at2"/>
<dbReference type="InterPro" id="IPR017946">
    <property type="entry name" value="PLC-like_Pdiesterase_TIM-brl"/>
</dbReference>
<gene>
    <name evidence="2" type="ORF">GQF03_08765</name>
</gene>
<dbReference type="PANTHER" id="PTHR46211">
    <property type="entry name" value="GLYCEROPHOSPHORYL DIESTER PHOSPHODIESTERASE"/>
    <property type="match status" value="1"/>
</dbReference>
<dbReference type="RefSeq" id="WP_161338860.1">
    <property type="nucleotide sequence ID" value="NZ_JBHSDG010000005.1"/>
</dbReference>
<dbReference type="EMBL" id="WTVA01000003">
    <property type="protein sequence ID" value="MZR22422.1"/>
    <property type="molecule type" value="Genomic_DNA"/>
</dbReference>
<evidence type="ECO:0000313" key="2">
    <source>
        <dbReference type="EMBL" id="MZR22422.1"/>
    </source>
</evidence>
<organism evidence="2 3">
    <name type="scientific">Sneathiella chungangensis</name>
    <dbReference type="NCBI Taxonomy" id="1418234"/>
    <lineage>
        <taxon>Bacteria</taxon>
        <taxon>Pseudomonadati</taxon>
        <taxon>Pseudomonadota</taxon>
        <taxon>Alphaproteobacteria</taxon>
        <taxon>Sneathiellales</taxon>
        <taxon>Sneathiellaceae</taxon>
        <taxon>Sneathiella</taxon>
    </lineage>
</organism>
<dbReference type="GO" id="GO:0008081">
    <property type="term" value="F:phosphoric diester hydrolase activity"/>
    <property type="evidence" value="ECO:0007669"/>
    <property type="project" value="InterPro"/>
</dbReference>
<proteinExistence type="predicted"/>
<dbReference type="PROSITE" id="PS51704">
    <property type="entry name" value="GP_PDE"/>
    <property type="match status" value="1"/>
</dbReference>
<evidence type="ECO:0000259" key="1">
    <source>
        <dbReference type="PROSITE" id="PS51704"/>
    </source>
</evidence>
<keyword evidence="3" id="KW-1185">Reference proteome</keyword>
<dbReference type="Pfam" id="PF03009">
    <property type="entry name" value="GDPD"/>
    <property type="match status" value="1"/>
</dbReference>
<dbReference type="PANTHER" id="PTHR46211:SF1">
    <property type="entry name" value="GLYCEROPHOSPHODIESTER PHOSPHODIESTERASE, CYTOPLASMIC"/>
    <property type="match status" value="1"/>
</dbReference>